<dbReference type="STRING" id="246194.CHY_0650"/>
<dbReference type="EMBL" id="CP000141">
    <property type="protein sequence ID" value="ABB16168.1"/>
    <property type="molecule type" value="Genomic_DNA"/>
</dbReference>
<evidence type="ECO:0000313" key="2">
    <source>
        <dbReference type="Proteomes" id="UP000002706"/>
    </source>
</evidence>
<dbReference type="KEGG" id="chy:CHY_0650"/>
<dbReference type="Proteomes" id="UP000002706">
    <property type="component" value="Chromosome"/>
</dbReference>
<evidence type="ECO:0000313" key="1">
    <source>
        <dbReference type="EMBL" id="ABB16168.1"/>
    </source>
</evidence>
<protein>
    <submittedName>
        <fullName evidence="1">Uncharacterized protein</fullName>
    </submittedName>
</protein>
<name>Q3AEC8_CARHZ</name>
<keyword evidence="2" id="KW-1185">Reference proteome</keyword>
<sequence>MVGGWIGGSDLGRQMLVIADTALKAKVFKIPLTR</sequence>
<gene>
    <name evidence="1" type="ordered locus">CHY_0650</name>
</gene>
<organism evidence="1 2">
    <name type="scientific">Carboxydothermus hydrogenoformans (strain ATCC BAA-161 / DSM 6008 / Z-2901)</name>
    <dbReference type="NCBI Taxonomy" id="246194"/>
    <lineage>
        <taxon>Bacteria</taxon>
        <taxon>Bacillati</taxon>
        <taxon>Bacillota</taxon>
        <taxon>Clostridia</taxon>
        <taxon>Thermoanaerobacterales</taxon>
        <taxon>Thermoanaerobacteraceae</taxon>
        <taxon>Carboxydothermus</taxon>
    </lineage>
</organism>
<dbReference type="InParanoid" id="Q3AEC8"/>
<reference evidence="1 2" key="1">
    <citation type="journal article" date="2005" name="PLoS Genet.">
        <title>Life in hot carbon monoxide: the complete genome sequence of Carboxydothermus hydrogenoformans Z-2901.</title>
        <authorList>
            <person name="Wu M."/>
            <person name="Ren Q."/>
            <person name="Durkin A.S."/>
            <person name="Daugherty S.C."/>
            <person name="Brinkac L.M."/>
            <person name="Dodson R.J."/>
            <person name="Madupu R."/>
            <person name="Sullivan S.A."/>
            <person name="Kolonay J.F."/>
            <person name="Haft D.H."/>
            <person name="Nelson W.C."/>
            <person name="Tallon L.J."/>
            <person name="Jones K.M."/>
            <person name="Ulrich L.E."/>
            <person name="Gonzalez J.M."/>
            <person name="Zhulin I.B."/>
            <person name="Robb F.T."/>
            <person name="Eisen J.A."/>
        </authorList>
    </citation>
    <scope>NUCLEOTIDE SEQUENCE [LARGE SCALE GENOMIC DNA]</scope>
    <source>
        <strain evidence="2">ATCC BAA-161 / DSM 6008 / Z-2901</strain>
    </source>
</reference>
<proteinExistence type="predicted"/>
<dbReference type="HOGENOM" id="CLU_3372773_0_0_9"/>
<dbReference type="AlphaFoldDB" id="Q3AEC8"/>
<accession>Q3AEC8</accession>